<dbReference type="EMBL" id="DF968079">
    <property type="protein sequence ID" value="GAP03989.1"/>
    <property type="molecule type" value="Genomic_DNA"/>
</dbReference>
<name>A0A3F3HDA6_9LACO</name>
<comment type="similarity">
    <text evidence="5 18">Belongs to the CDS family.</text>
</comment>
<feature type="transmembrane region" description="Helical" evidence="19">
    <location>
        <begin position="6"/>
        <end position="36"/>
    </location>
</feature>
<comment type="pathway">
    <text evidence="4">Lipid metabolism.</text>
</comment>
<evidence type="ECO:0000256" key="19">
    <source>
        <dbReference type="SAM" id="Phobius"/>
    </source>
</evidence>
<dbReference type="PANTHER" id="PTHR46382">
    <property type="entry name" value="PHOSPHATIDATE CYTIDYLYLTRANSFERASE"/>
    <property type="match status" value="1"/>
</dbReference>
<dbReference type="GO" id="GO:0005886">
    <property type="term" value="C:plasma membrane"/>
    <property type="evidence" value="ECO:0007669"/>
    <property type="project" value="UniProtKB-SubCell"/>
</dbReference>
<evidence type="ECO:0000256" key="18">
    <source>
        <dbReference type="RuleBase" id="RU003938"/>
    </source>
</evidence>
<evidence type="ECO:0000256" key="7">
    <source>
        <dbReference type="ARBA" id="ARBA00019373"/>
    </source>
</evidence>
<dbReference type="Proteomes" id="UP000064514">
    <property type="component" value="Unassembled WGS sequence"/>
</dbReference>
<dbReference type="Proteomes" id="UP001314262">
    <property type="component" value="Unassembled WGS sequence"/>
</dbReference>
<evidence type="ECO:0000256" key="10">
    <source>
        <dbReference type="ARBA" id="ARBA00022679"/>
    </source>
</evidence>
<dbReference type="STRING" id="709323.GCA_001047135_00534"/>
<evidence type="ECO:0000256" key="5">
    <source>
        <dbReference type="ARBA" id="ARBA00010185"/>
    </source>
</evidence>
<evidence type="ECO:0000256" key="11">
    <source>
        <dbReference type="ARBA" id="ARBA00022692"/>
    </source>
</evidence>
<evidence type="ECO:0000256" key="15">
    <source>
        <dbReference type="ARBA" id="ARBA00023136"/>
    </source>
</evidence>
<dbReference type="EMBL" id="CAUZLT010000002">
    <property type="protein sequence ID" value="CAK1235491.1"/>
    <property type="molecule type" value="Genomic_DNA"/>
</dbReference>
<proteinExistence type="inferred from homology"/>
<dbReference type="GO" id="GO:0016024">
    <property type="term" value="P:CDP-diacylglycerol biosynthetic process"/>
    <property type="evidence" value="ECO:0007669"/>
    <property type="project" value="UniProtKB-UniPathway"/>
</dbReference>
<reference evidence="21" key="1">
    <citation type="journal article" date="2015" name="BMC Genomics">
        <title>Comparative genomics of Fructobacillus spp. and Leuconostoc spp. reveals niche-specific evolution of Fructobacillus spp.</title>
        <authorList>
            <person name="Endo A."/>
            <person name="Tanizawa Y."/>
            <person name="Tanaka N."/>
            <person name="Maeno S."/>
            <person name="Kumar H."/>
            <person name="Shiwa Y."/>
            <person name="Okada S."/>
            <person name="Yoshikawa H."/>
            <person name="Dicks L."/>
            <person name="Nakagawa J."/>
            <person name="Arita M."/>
        </authorList>
    </citation>
    <scope>NUCLEOTIDE SEQUENCE [LARGE SCALE GENOMIC DNA]</scope>
    <source>
        <strain evidence="21">F214-1</strain>
    </source>
</reference>
<reference evidence="20 22" key="2">
    <citation type="submission" date="2023-10" db="EMBL/GenBank/DDBJ databases">
        <authorList>
            <person name="Botero Cardona J."/>
        </authorList>
    </citation>
    <scope>NUCLEOTIDE SEQUENCE [LARGE SCALE GENOMIC DNA]</scope>
    <source>
        <strain evidence="20 22">R-53137</strain>
    </source>
</reference>
<dbReference type="Pfam" id="PF01148">
    <property type="entry name" value="CTP_transf_1"/>
    <property type="match status" value="1"/>
</dbReference>
<feature type="transmembrane region" description="Helical" evidence="19">
    <location>
        <begin position="48"/>
        <end position="66"/>
    </location>
</feature>
<evidence type="ECO:0000256" key="4">
    <source>
        <dbReference type="ARBA" id="ARBA00005189"/>
    </source>
</evidence>
<keyword evidence="13 19" id="KW-1133">Transmembrane helix</keyword>
<keyword evidence="11 18" id="KW-0812">Transmembrane</keyword>
<evidence type="ECO:0000313" key="22">
    <source>
        <dbReference type="Proteomes" id="UP001314262"/>
    </source>
</evidence>
<keyword evidence="14" id="KW-0443">Lipid metabolism</keyword>
<protein>
    <recommendedName>
        <fullName evidence="7 18">Phosphatidate cytidylyltransferase</fullName>
        <ecNumber evidence="6 18">2.7.7.41</ecNumber>
    </recommendedName>
</protein>
<evidence type="ECO:0000256" key="13">
    <source>
        <dbReference type="ARBA" id="ARBA00022989"/>
    </source>
</evidence>
<keyword evidence="16" id="KW-0594">Phospholipid biosynthesis</keyword>
<evidence type="ECO:0000256" key="6">
    <source>
        <dbReference type="ARBA" id="ARBA00012487"/>
    </source>
</evidence>
<keyword evidence="12 18" id="KW-0548">Nucleotidyltransferase</keyword>
<keyword evidence="9" id="KW-0444">Lipid biosynthesis</keyword>
<feature type="transmembrane region" description="Helical" evidence="19">
    <location>
        <begin position="134"/>
        <end position="154"/>
    </location>
</feature>
<feature type="transmembrane region" description="Helical" evidence="19">
    <location>
        <begin position="111"/>
        <end position="128"/>
    </location>
</feature>
<keyword evidence="8" id="KW-1003">Cell membrane</keyword>
<dbReference type="EC" id="2.7.7.41" evidence="6 18"/>
<dbReference type="PANTHER" id="PTHR46382:SF1">
    <property type="entry name" value="PHOSPHATIDATE CYTIDYLYLTRANSFERASE"/>
    <property type="match status" value="1"/>
</dbReference>
<dbReference type="InterPro" id="IPR000374">
    <property type="entry name" value="PC_trans"/>
</dbReference>
<dbReference type="PROSITE" id="PS01315">
    <property type="entry name" value="CDS"/>
    <property type="match status" value="1"/>
</dbReference>
<keyword evidence="22" id="KW-1185">Reference proteome</keyword>
<evidence type="ECO:0000256" key="16">
    <source>
        <dbReference type="ARBA" id="ARBA00023209"/>
    </source>
</evidence>
<comment type="pathway">
    <text evidence="3 18">Phospholipid metabolism; CDP-diacylglycerol biosynthesis; CDP-diacylglycerol from sn-glycerol 3-phosphate: step 3/3.</text>
</comment>
<evidence type="ECO:0000256" key="2">
    <source>
        <dbReference type="ARBA" id="ARBA00004651"/>
    </source>
</evidence>
<dbReference type="RefSeq" id="WP_047975237.1">
    <property type="nucleotide sequence ID" value="NZ_BOJU01000001.1"/>
</dbReference>
<feature type="transmembrane region" description="Helical" evidence="19">
    <location>
        <begin position="175"/>
        <end position="193"/>
    </location>
</feature>
<evidence type="ECO:0000313" key="21">
    <source>
        <dbReference type="EMBL" id="GAP03989.1"/>
    </source>
</evidence>
<evidence type="ECO:0000256" key="12">
    <source>
        <dbReference type="ARBA" id="ARBA00022695"/>
    </source>
</evidence>
<keyword evidence="15 19" id="KW-0472">Membrane</keyword>
<dbReference type="AlphaFoldDB" id="A0A3F3HDA6"/>
<keyword evidence="10 18" id="KW-0808">Transferase</keyword>
<accession>A0A3F3HDA6</accession>
<evidence type="ECO:0000256" key="9">
    <source>
        <dbReference type="ARBA" id="ARBA00022516"/>
    </source>
</evidence>
<evidence type="ECO:0000256" key="14">
    <source>
        <dbReference type="ARBA" id="ARBA00023098"/>
    </source>
</evidence>
<sequence length="265" mass="28942">MKTRIITAVLALIVFIPLIIIGDLPLLVLTIALGIVAMSEVLKMTHTLLVSFEALISYIGVVAIILPKDFWQSGFWPATVNSQSVIYGLAFLFLARTVFAKKSFNFQDAGTLFLAMVYIGTGFHYFYLADFRGLSVLFFGMLLVWLTDSFAYFVGKAFGKHKLSPNLSPNKTWEGSVGGTVIAVVVVVTLYALTNALPYAVWDLVIMAVLLSIAGQIGDLIESALKRHFGVKDSGRILPGHGGILDRFDSMLVVMPLMAVLGMLQ</sequence>
<evidence type="ECO:0000256" key="17">
    <source>
        <dbReference type="ARBA" id="ARBA00023264"/>
    </source>
</evidence>
<comment type="catalytic activity">
    <reaction evidence="1 18">
        <text>a 1,2-diacyl-sn-glycero-3-phosphate + CTP + H(+) = a CDP-1,2-diacyl-sn-glycerol + diphosphate</text>
        <dbReference type="Rhea" id="RHEA:16229"/>
        <dbReference type="ChEBI" id="CHEBI:15378"/>
        <dbReference type="ChEBI" id="CHEBI:33019"/>
        <dbReference type="ChEBI" id="CHEBI:37563"/>
        <dbReference type="ChEBI" id="CHEBI:58332"/>
        <dbReference type="ChEBI" id="CHEBI:58608"/>
        <dbReference type="EC" id="2.7.7.41"/>
    </reaction>
</comment>
<evidence type="ECO:0000256" key="3">
    <source>
        <dbReference type="ARBA" id="ARBA00005119"/>
    </source>
</evidence>
<organism evidence="21">
    <name type="scientific">Fructobacillus tropaeoli</name>
    <dbReference type="NCBI Taxonomy" id="709323"/>
    <lineage>
        <taxon>Bacteria</taxon>
        <taxon>Bacillati</taxon>
        <taxon>Bacillota</taxon>
        <taxon>Bacilli</taxon>
        <taxon>Lactobacillales</taxon>
        <taxon>Lactobacillaceae</taxon>
        <taxon>Fructobacillus</taxon>
    </lineage>
</organism>
<evidence type="ECO:0000256" key="1">
    <source>
        <dbReference type="ARBA" id="ARBA00001698"/>
    </source>
</evidence>
<evidence type="ECO:0000313" key="20">
    <source>
        <dbReference type="EMBL" id="CAK1235491.1"/>
    </source>
</evidence>
<gene>
    <name evidence="21" type="ORF">FTRO_0021580</name>
    <name evidence="20" type="ORF">R53137_KAKDMLNK_00557</name>
</gene>
<dbReference type="GO" id="GO:0004605">
    <property type="term" value="F:phosphatidate cytidylyltransferase activity"/>
    <property type="evidence" value="ECO:0007669"/>
    <property type="project" value="UniProtKB-EC"/>
</dbReference>
<keyword evidence="17" id="KW-1208">Phospholipid metabolism</keyword>
<comment type="subcellular location">
    <subcellularLocation>
        <location evidence="2">Cell membrane</location>
        <topology evidence="2">Multi-pass membrane protein</topology>
    </subcellularLocation>
</comment>
<evidence type="ECO:0000256" key="8">
    <source>
        <dbReference type="ARBA" id="ARBA00022475"/>
    </source>
</evidence>
<feature type="transmembrane region" description="Helical" evidence="19">
    <location>
        <begin position="78"/>
        <end position="99"/>
    </location>
</feature>
<dbReference type="UniPathway" id="UPA00557">
    <property type="reaction ID" value="UER00614"/>
</dbReference>